<dbReference type="PANTHER" id="PTHR37466:SF1">
    <property type="entry name" value="SLR1628 PROTEIN"/>
    <property type="match status" value="1"/>
</dbReference>
<comment type="caution">
    <text evidence="1">The sequence shown here is derived from an EMBL/GenBank/DDBJ whole genome shotgun (WGS) entry which is preliminary data.</text>
</comment>
<accession>A0A5C6RUT3</accession>
<protein>
    <submittedName>
        <fullName evidence="1">DUF2237 domain-containing protein</fullName>
    </submittedName>
</protein>
<dbReference type="Proteomes" id="UP000321721">
    <property type="component" value="Unassembled WGS sequence"/>
</dbReference>
<dbReference type="EMBL" id="VOOS01000002">
    <property type="protein sequence ID" value="TXB66118.1"/>
    <property type="molecule type" value="Genomic_DNA"/>
</dbReference>
<reference evidence="1 2" key="1">
    <citation type="submission" date="2019-08" db="EMBL/GenBank/DDBJ databases">
        <title>Genome of Vicingus serpentipes NCIMB 15042.</title>
        <authorList>
            <person name="Bowman J.P."/>
        </authorList>
    </citation>
    <scope>NUCLEOTIDE SEQUENCE [LARGE SCALE GENOMIC DNA]</scope>
    <source>
        <strain evidence="1 2">NCIMB 15042</strain>
    </source>
</reference>
<evidence type="ECO:0000313" key="2">
    <source>
        <dbReference type="Proteomes" id="UP000321721"/>
    </source>
</evidence>
<keyword evidence="2" id="KW-1185">Reference proteome</keyword>
<dbReference type="PANTHER" id="PTHR37466">
    <property type="entry name" value="SLR1628 PROTEIN"/>
    <property type="match status" value="1"/>
</dbReference>
<dbReference type="RefSeq" id="WP_147099588.1">
    <property type="nucleotide sequence ID" value="NZ_VOOS01000002.1"/>
</dbReference>
<organism evidence="1 2">
    <name type="scientific">Vicingus serpentipes</name>
    <dbReference type="NCBI Taxonomy" id="1926625"/>
    <lineage>
        <taxon>Bacteria</taxon>
        <taxon>Pseudomonadati</taxon>
        <taxon>Bacteroidota</taxon>
        <taxon>Flavobacteriia</taxon>
        <taxon>Flavobacteriales</taxon>
        <taxon>Vicingaceae</taxon>
        <taxon>Vicingus</taxon>
    </lineage>
</organism>
<dbReference type="OrthoDB" id="9792525at2"/>
<dbReference type="Gene3D" id="3.30.56.110">
    <property type="entry name" value="Protein of unknown function DUF2237"/>
    <property type="match status" value="1"/>
</dbReference>
<dbReference type="AlphaFoldDB" id="A0A5C6RUT3"/>
<dbReference type="InterPro" id="IPR018714">
    <property type="entry name" value="DUF2237"/>
</dbReference>
<evidence type="ECO:0000313" key="1">
    <source>
        <dbReference type="EMBL" id="TXB66118.1"/>
    </source>
</evidence>
<gene>
    <name evidence="1" type="ORF">FRY74_05980</name>
</gene>
<name>A0A5C6RUT3_9FLAO</name>
<dbReference type="Pfam" id="PF09996">
    <property type="entry name" value="DUF2237"/>
    <property type="match status" value="1"/>
</dbReference>
<proteinExistence type="predicted"/>
<sequence>MEEQYNVFGEALIACSNTPLTGYFRDGCCNTDDTDLGMHTVCVVTTAEFLEFSLQVGNDLTTPHPNWGFPGLKAGDKWCLCAERFLEAHKAGFAPKVVLEATNEKTLKVVSMDILIENAHYTKQDV</sequence>